<dbReference type="FunFam" id="1.10.10.10:FF:000001">
    <property type="entry name" value="LysR family transcriptional regulator"/>
    <property type="match status" value="1"/>
</dbReference>
<dbReference type="Pfam" id="PF00126">
    <property type="entry name" value="HTH_1"/>
    <property type="match status" value="1"/>
</dbReference>
<dbReference type="GO" id="GO:0006351">
    <property type="term" value="P:DNA-templated transcription"/>
    <property type="evidence" value="ECO:0007669"/>
    <property type="project" value="TreeGrafter"/>
</dbReference>
<name>A0A9X2KLE8_9SPHN</name>
<keyword evidence="2" id="KW-0805">Transcription regulation</keyword>
<feature type="domain" description="HTH lysR-type" evidence="5">
    <location>
        <begin position="6"/>
        <end position="63"/>
    </location>
</feature>
<dbReference type="Gene3D" id="1.10.10.10">
    <property type="entry name" value="Winged helix-like DNA-binding domain superfamily/Winged helix DNA-binding domain"/>
    <property type="match status" value="1"/>
</dbReference>
<dbReference type="SUPFAM" id="SSF46785">
    <property type="entry name" value="Winged helix' DNA-binding domain"/>
    <property type="match status" value="1"/>
</dbReference>
<evidence type="ECO:0000313" key="7">
    <source>
        <dbReference type="Proteomes" id="UP001139451"/>
    </source>
</evidence>
<dbReference type="InterPro" id="IPR005119">
    <property type="entry name" value="LysR_subst-bd"/>
</dbReference>
<dbReference type="Gene3D" id="3.40.190.10">
    <property type="entry name" value="Periplasmic binding protein-like II"/>
    <property type="match status" value="2"/>
</dbReference>
<evidence type="ECO:0000256" key="1">
    <source>
        <dbReference type="ARBA" id="ARBA00009437"/>
    </source>
</evidence>
<evidence type="ECO:0000256" key="4">
    <source>
        <dbReference type="ARBA" id="ARBA00023163"/>
    </source>
</evidence>
<comment type="caution">
    <text evidence="6">The sequence shown here is derived from an EMBL/GenBank/DDBJ whole genome shotgun (WGS) entry which is preliminary data.</text>
</comment>
<dbReference type="EMBL" id="JAMLDX010000005">
    <property type="protein sequence ID" value="MCP3730557.1"/>
    <property type="molecule type" value="Genomic_DNA"/>
</dbReference>
<dbReference type="PANTHER" id="PTHR30537">
    <property type="entry name" value="HTH-TYPE TRANSCRIPTIONAL REGULATOR"/>
    <property type="match status" value="1"/>
</dbReference>
<dbReference type="Pfam" id="PF03466">
    <property type="entry name" value="LysR_substrate"/>
    <property type="match status" value="1"/>
</dbReference>
<organism evidence="6 7">
    <name type="scientific">Sphingomonas tagetis</name>
    <dbReference type="NCBI Taxonomy" id="2949092"/>
    <lineage>
        <taxon>Bacteria</taxon>
        <taxon>Pseudomonadati</taxon>
        <taxon>Pseudomonadota</taxon>
        <taxon>Alphaproteobacteria</taxon>
        <taxon>Sphingomonadales</taxon>
        <taxon>Sphingomonadaceae</taxon>
        <taxon>Sphingomonas</taxon>
    </lineage>
</organism>
<dbReference type="SUPFAM" id="SSF53850">
    <property type="entry name" value="Periplasmic binding protein-like II"/>
    <property type="match status" value="1"/>
</dbReference>
<comment type="similarity">
    <text evidence="1">Belongs to the LysR transcriptional regulatory family.</text>
</comment>
<evidence type="ECO:0000313" key="6">
    <source>
        <dbReference type="EMBL" id="MCP3730557.1"/>
    </source>
</evidence>
<dbReference type="InterPro" id="IPR000847">
    <property type="entry name" value="LysR_HTH_N"/>
</dbReference>
<evidence type="ECO:0000256" key="2">
    <source>
        <dbReference type="ARBA" id="ARBA00023015"/>
    </source>
</evidence>
<keyword evidence="4" id="KW-0804">Transcription</keyword>
<dbReference type="PROSITE" id="PS50931">
    <property type="entry name" value="HTH_LYSR"/>
    <property type="match status" value="1"/>
</dbReference>
<evidence type="ECO:0000259" key="5">
    <source>
        <dbReference type="PROSITE" id="PS50931"/>
    </source>
</evidence>
<gene>
    <name evidence="6" type="ORF">M9978_08970</name>
</gene>
<sequence length="297" mass="32814">MPRELPNLDWLRVFASAAATESFSLAALDLHVTAGAVSQRIKALEAYLGVELFQRYAQGVRLTEAGQRYAQRVLPGLEQLIQATREVVAMDDAKSVRVTILPALAQLWLGPRIADFHKMHAGVTLEIWADPVLIDLRTSNFDFAIRYSRPPFPGCDHQPLLLDELVPVASPDLIKSAGLDTHGFPTDAPLMLDTYWSNDLDEWLRRTGRPRPAKLASQTFSLYSMVVEATLQGRGFMVGHTAVIGDHIRDGRLLPLFDERVATANQFHLLTKSAMPMSHTAQTFAEWVADQAASSGG</sequence>
<proteinExistence type="inferred from homology"/>
<keyword evidence="3" id="KW-0238">DNA-binding</keyword>
<dbReference type="InterPro" id="IPR036388">
    <property type="entry name" value="WH-like_DNA-bd_sf"/>
</dbReference>
<protein>
    <submittedName>
        <fullName evidence="6">LysR substrate-binding domain-containing protein</fullName>
    </submittedName>
</protein>
<dbReference type="InterPro" id="IPR058163">
    <property type="entry name" value="LysR-type_TF_proteobact-type"/>
</dbReference>
<dbReference type="GO" id="GO:0003700">
    <property type="term" value="F:DNA-binding transcription factor activity"/>
    <property type="evidence" value="ECO:0007669"/>
    <property type="project" value="InterPro"/>
</dbReference>
<dbReference type="AlphaFoldDB" id="A0A9X2KLE8"/>
<evidence type="ECO:0000256" key="3">
    <source>
        <dbReference type="ARBA" id="ARBA00023125"/>
    </source>
</evidence>
<dbReference type="GO" id="GO:0043565">
    <property type="term" value="F:sequence-specific DNA binding"/>
    <property type="evidence" value="ECO:0007669"/>
    <property type="project" value="TreeGrafter"/>
</dbReference>
<keyword evidence="7" id="KW-1185">Reference proteome</keyword>
<dbReference type="RefSeq" id="WP_254292684.1">
    <property type="nucleotide sequence ID" value="NZ_JAMLDX010000005.1"/>
</dbReference>
<accession>A0A9X2KLE8</accession>
<dbReference type="InterPro" id="IPR036390">
    <property type="entry name" value="WH_DNA-bd_sf"/>
</dbReference>
<dbReference type="PRINTS" id="PR00039">
    <property type="entry name" value="HTHLYSR"/>
</dbReference>
<dbReference type="Proteomes" id="UP001139451">
    <property type="component" value="Unassembled WGS sequence"/>
</dbReference>
<reference evidence="6" key="1">
    <citation type="submission" date="2022-05" db="EMBL/GenBank/DDBJ databases">
        <title>Sphingomonas sp. strain MG17 Genome sequencing and assembly.</title>
        <authorList>
            <person name="Kim I."/>
        </authorList>
    </citation>
    <scope>NUCLEOTIDE SEQUENCE</scope>
    <source>
        <strain evidence="6">MG17</strain>
    </source>
</reference>
<dbReference type="PANTHER" id="PTHR30537:SF79">
    <property type="entry name" value="TRANSCRIPTIONAL REGULATOR-RELATED"/>
    <property type="match status" value="1"/>
</dbReference>